<keyword evidence="8" id="KW-0945">Host-virus interaction</keyword>
<name>A0A2I5YP26_9VIRU</name>
<comment type="function">
    <text evidence="10">May act as transcriptional regulator. Induces apoptosis in infected cells. Element of infectious replication cycle.</text>
</comment>
<keyword evidence="7" id="KW-1048">Host nucleus</keyword>
<comment type="similarity">
    <text evidence="2">Belongs to the gyrovirus apoptin family.</text>
</comment>
<evidence type="ECO:0000256" key="4">
    <source>
        <dbReference type="ARBA" id="ARBA00022444"/>
    </source>
</evidence>
<sequence length="125" mass="13865">MEPGLGHQTPRTTEPSRSVIFEHPISSSESVGTLSKEIQIGLGSTIITVSLPGFASVRVLTTRSATAGASDATGSRRQQDCPHRRPRRTRSPEISIAWSCVETQQKENWITSRTEKLPKRERLRL</sequence>
<gene>
    <name evidence="13" type="ORF">GYV_VP3</name>
</gene>
<keyword evidence="5" id="KW-1121">Modulation of host cell cycle by virus</keyword>
<dbReference type="GO" id="GO:0039593">
    <property type="term" value="P:symbiont-mediated perturbation of host exit from mitosis"/>
    <property type="evidence" value="ECO:0007669"/>
    <property type="project" value="UniProtKB-KW"/>
</dbReference>
<evidence type="ECO:0000256" key="10">
    <source>
        <dbReference type="ARBA" id="ARBA00025600"/>
    </source>
</evidence>
<keyword evidence="9" id="KW-0053">Apoptosis</keyword>
<accession>A0A2I5YP26</accession>
<dbReference type="GO" id="GO:0052151">
    <property type="term" value="P:symbiont-mediated activation of host apoptosis"/>
    <property type="evidence" value="ECO:0007669"/>
    <property type="project" value="InterPro"/>
</dbReference>
<evidence type="ECO:0000313" key="13">
    <source>
        <dbReference type="EMBL" id="QEJ80794.1"/>
    </source>
</evidence>
<keyword evidence="6" id="KW-0244">Early protein</keyword>
<feature type="region of interest" description="Disordered" evidence="11">
    <location>
        <begin position="64"/>
        <end position="96"/>
    </location>
</feature>
<evidence type="ECO:0000256" key="8">
    <source>
        <dbReference type="ARBA" id="ARBA00022581"/>
    </source>
</evidence>
<evidence type="ECO:0000256" key="5">
    <source>
        <dbReference type="ARBA" id="ARBA00022504"/>
    </source>
</evidence>
<evidence type="ECO:0000313" key="12">
    <source>
        <dbReference type="EMBL" id="AUI10891.1"/>
    </source>
</evidence>
<reference evidence="12" key="1">
    <citation type="submission" date="2017-10" db="EMBL/GenBank/DDBJ databases">
        <title>The human diarrhea caused by the gyrovirus 3 virus comes from commercial broilers.</title>
        <authorList>
            <person name="Li G."/>
            <person name="Chen Z."/>
            <person name="Yuan S."/>
        </authorList>
    </citation>
    <scope>NUCLEOTIDE SEQUENCE</scope>
    <source>
        <strain evidence="12">SDAU-1</strain>
    </source>
</reference>
<evidence type="ECO:0000256" key="7">
    <source>
        <dbReference type="ARBA" id="ARBA00022562"/>
    </source>
</evidence>
<evidence type="ECO:0000256" key="1">
    <source>
        <dbReference type="ARBA" id="ARBA00004147"/>
    </source>
</evidence>
<dbReference type="InterPro" id="IPR006858">
    <property type="entry name" value="CAV_VP3"/>
</dbReference>
<feature type="region of interest" description="Disordered" evidence="11">
    <location>
        <begin position="1"/>
        <end position="28"/>
    </location>
</feature>
<evidence type="ECO:0000256" key="9">
    <source>
        <dbReference type="ARBA" id="ARBA00022703"/>
    </source>
</evidence>
<keyword evidence="4" id="KW-1098">Inhibition of host mitotic exit by virus</keyword>
<dbReference type="GO" id="GO:0042025">
    <property type="term" value="C:host cell nucleus"/>
    <property type="evidence" value="ECO:0007669"/>
    <property type="project" value="UniProtKB-SubCell"/>
</dbReference>
<evidence type="ECO:0000256" key="6">
    <source>
        <dbReference type="ARBA" id="ARBA00022518"/>
    </source>
</evidence>
<comment type="subcellular location">
    <subcellularLocation>
        <location evidence="1">Host nucleus</location>
    </subcellularLocation>
</comment>
<dbReference type="EMBL" id="MG366592">
    <property type="protein sequence ID" value="AUI10891.1"/>
    <property type="molecule type" value="Genomic_DNA"/>
</dbReference>
<proteinExistence type="inferred from homology"/>
<reference evidence="13" key="2">
    <citation type="journal article" date="2019" name="Viruses">
        <title>Faecal Virome Analysis of Wild Animals from Brazil.</title>
        <authorList>
            <person name="Duarte M.A."/>
            <person name="Silva J.M.F."/>
            <person name="Brito C.R."/>
            <person name="Teixeira D.S."/>
            <person name="Melo F.L."/>
            <person name="Ribeiro B.M."/>
            <person name="Nagata T."/>
            <person name="Campos F.S."/>
        </authorList>
    </citation>
    <scope>NUCLEOTIDE SEQUENCE</scope>
    <source>
        <strain evidence="13">BR_DF5</strain>
    </source>
</reference>
<feature type="compositionally biased region" description="Low complexity" evidence="11">
    <location>
        <begin position="64"/>
        <end position="76"/>
    </location>
</feature>
<protein>
    <recommendedName>
        <fullName evidence="3">Apoptin</fullName>
    </recommendedName>
</protein>
<evidence type="ECO:0000256" key="2">
    <source>
        <dbReference type="ARBA" id="ARBA00007969"/>
    </source>
</evidence>
<organism evidence="12">
    <name type="scientific">Gyrovirus GyV3</name>
    <dbReference type="NCBI Taxonomy" id="1163715"/>
    <lineage>
        <taxon>Viruses</taxon>
        <taxon>Monodnaviria</taxon>
        <taxon>Shotokuvirae</taxon>
        <taxon>Commensaviricota</taxon>
        <taxon>Cardeaviricetes</taxon>
        <taxon>Sanitavirales</taxon>
        <taxon>Anelloviridae</taxon>
        <taxon>Gyrovirus</taxon>
        <taxon>Gyrovirus homsa1</taxon>
    </lineage>
</organism>
<dbReference type="EMBL" id="MN175607">
    <property type="protein sequence ID" value="QEJ80794.1"/>
    <property type="molecule type" value="Genomic_DNA"/>
</dbReference>
<dbReference type="Pfam" id="PF04771">
    <property type="entry name" value="CAV_VP3"/>
    <property type="match status" value="1"/>
</dbReference>
<evidence type="ECO:0000256" key="11">
    <source>
        <dbReference type="SAM" id="MobiDB-lite"/>
    </source>
</evidence>
<evidence type="ECO:0000256" key="3">
    <source>
        <dbReference type="ARBA" id="ARBA00018720"/>
    </source>
</evidence>